<reference evidence="3 6" key="1">
    <citation type="journal article" date="2018" name="Int. J. Syst. Evol. Microbiol.">
        <title>Draft Genome Sequence of Faecalimonas umbilicata JCM 30896T, an Acetate-Producing Bacterium Isolated from Human Feces.</title>
        <authorList>
            <person name="Sakamoto M."/>
            <person name="Ikeyama N."/>
            <person name="Yuki M."/>
            <person name="Ohkuma M."/>
        </authorList>
    </citation>
    <scope>NUCLEOTIDE SEQUENCE [LARGE SCALE GENOMIC DNA]</scope>
    <source>
        <strain evidence="3 6">EGH7</strain>
    </source>
</reference>
<gene>
    <name evidence="4" type="ORF">EDD74_13214</name>
    <name evidence="3" type="ORF">FAEUMB_15670</name>
</gene>
<keyword evidence="2" id="KW-0472">Membrane</keyword>
<dbReference type="EMBL" id="SLZV01000032">
    <property type="protein sequence ID" value="TCS62443.1"/>
    <property type="molecule type" value="Genomic_DNA"/>
</dbReference>
<sequence length="85" mass="9770">MSEAQMRSAEEEIEEKEITESKTEEITEQDGEDMQEEKPEEEKKTGFLSRETLYSKINISLKSMDRFIAILIILLIVLLGVGIFS</sequence>
<feature type="compositionally biased region" description="Acidic residues" evidence="1">
    <location>
        <begin position="26"/>
        <end position="35"/>
    </location>
</feature>
<feature type="region of interest" description="Disordered" evidence="1">
    <location>
        <begin position="1"/>
        <end position="45"/>
    </location>
</feature>
<evidence type="ECO:0000313" key="5">
    <source>
        <dbReference type="Proteomes" id="UP000294613"/>
    </source>
</evidence>
<dbReference type="RefSeq" id="WP_116441642.1">
    <property type="nucleotide sequence ID" value="NZ_BHEO01000008.1"/>
</dbReference>
<dbReference type="AlphaFoldDB" id="A0A4R3JBL1"/>
<dbReference type="EMBL" id="BHEO01000008">
    <property type="protein sequence ID" value="GBU05026.1"/>
    <property type="molecule type" value="Genomic_DNA"/>
</dbReference>
<evidence type="ECO:0000313" key="6">
    <source>
        <dbReference type="Proteomes" id="UP000702954"/>
    </source>
</evidence>
<protein>
    <submittedName>
        <fullName evidence="4">Uncharacterized protein</fullName>
    </submittedName>
</protein>
<evidence type="ECO:0000313" key="4">
    <source>
        <dbReference type="EMBL" id="TCS62443.1"/>
    </source>
</evidence>
<feature type="compositionally biased region" description="Basic and acidic residues" evidence="1">
    <location>
        <begin position="36"/>
        <end position="45"/>
    </location>
</feature>
<keyword evidence="2" id="KW-1133">Transmembrane helix</keyword>
<organism evidence="4 5">
    <name type="scientific">Faecalimonas umbilicata</name>
    <dbReference type="NCBI Taxonomy" id="1912855"/>
    <lineage>
        <taxon>Bacteria</taxon>
        <taxon>Bacillati</taxon>
        <taxon>Bacillota</taxon>
        <taxon>Clostridia</taxon>
        <taxon>Lachnospirales</taxon>
        <taxon>Lachnospiraceae</taxon>
        <taxon>Faecalimonas</taxon>
    </lineage>
</organism>
<dbReference type="Proteomes" id="UP000294613">
    <property type="component" value="Unassembled WGS sequence"/>
</dbReference>
<accession>A0A4R3JBL1</accession>
<feature type="compositionally biased region" description="Basic and acidic residues" evidence="1">
    <location>
        <begin position="16"/>
        <end position="25"/>
    </location>
</feature>
<reference evidence="4 5" key="2">
    <citation type="submission" date="2019-03" db="EMBL/GenBank/DDBJ databases">
        <title>Genomic Encyclopedia of Type Strains, Phase IV (KMG-IV): sequencing the most valuable type-strain genomes for metagenomic binning, comparative biology and taxonomic classification.</title>
        <authorList>
            <person name="Goeker M."/>
        </authorList>
    </citation>
    <scope>NUCLEOTIDE SEQUENCE [LARGE SCALE GENOMIC DNA]</scope>
    <source>
        <strain evidence="4 5">DSM 103426</strain>
    </source>
</reference>
<feature type="transmembrane region" description="Helical" evidence="2">
    <location>
        <begin position="67"/>
        <end position="84"/>
    </location>
</feature>
<keyword evidence="2" id="KW-0812">Transmembrane</keyword>
<evidence type="ECO:0000256" key="1">
    <source>
        <dbReference type="SAM" id="MobiDB-lite"/>
    </source>
</evidence>
<keyword evidence="6" id="KW-1185">Reference proteome</keyword>
<dbReference type="Proteomes" id="UP000702954">
    <property type="component" value="Unassembled WGS sequence"/>
</dbReference>
<proteinExistence type="predicted"/>
<evidence type="ECO:0000313" key="3">
    <source>
        <dbReference type="EMBL" id="GBU05026.1"/>
    </source>
</evidence>
<comment type="caution">
    <text evidence="4">The sequence shown here is derived from an EMBL/GenBank/DDBJ whole genome shotgun (WGS) entry which is preliminary data.</text>
</comment>
<evidence type="ECO:0000256" key="2">
    <source>
        <dbReference type="SAM" id="Phobius"/>
    </source>
</evidence>
<name>A0A4R3JBL1_9FIRM</name>